<evidence type="ECO:0008006" key="4">
    <source>
        <dbReference type="Google" id="ProtNLM"/>
    </source>
</evidence>
<proteinExistence type="predicted"/>
<evidence type="ECO:0000313" key="2">
    <source>
        <dbReference type="EMBL" id="KAE8146949.1"/>
    </source>
</evidence>
<evidence type="ECO:0000256" key="1">
    <source>
        <dbReference type="SAM" id="MobiDB-lite"/>
    </source>
</evidence>
<dbReference type="EMBL" id="ML742234">
    <property type="protein sequence ID" value="KAE8146949.1"/>
    <property type="molecule type" value="Genomic_DNA"/>
</dbReference>
<feature type="region of interest" description="Disordered" evidence="1">
    <location>
        <begin position="343"/>
        <end position="369"/>
    </location>
</feature>
<evidence type="ECO:0000313" key="3">
    <source>
        <dbReference type="Proteomes" id="UP000325780"/>
    </source>
</evidence>
<name>A0A5N6TLG4_ASPAV</name>
<gene>
    <name evidence="2" type="ORF">BDV25DRAFT_161482</name>
</gene>
<reference evidence="2 3" key="1">
    <citation type="submission" date="2019-04" db="EMBL/GenBank/DDBJ databases">
        <title>Friends and foes A comparative genomics study of 23 Aspergillus species from section Flavi.</title>
        <authorList>
            <consortium name="DOE Joint Genome Institute"/>
            <person name="Kjaerbolling I."/>
            <person name="Vesth T."/>
            <person name="Frisvad J.C."/>
            <person name="Nybo J.L."/>
            <person name="Theobald S."/>
            <person name="Kildgaard S."/>
            <person name="Isbrandt T."/>
            <person name="Kuo A."/>
            <person name="Sato A."/>
            <person name="Lyhne E.K."/>
            <person name="Kogle M.E."/>
            <person name="Wiebenga A."/>
            <person name="Kun R.S."/>
            <person name="Lubbers R.J."/>
            <person name="Makela M.R."/>
            <person name="Barry K."/>
            <person name="Chovatia M."/>
            <person name="Clum A."/>
            <person name="Daum C."/>
            <person name="Haridas S."/>
            <person name="He G."/>
            <person name="LaButti K."/>
            <person name="Lipzen A."/>
            <person name="Mondo S."/>
            <person name="Riley R."/>
            <person name="Salamov A."/>
            <person name="Simmons B.A."/>
            <person name="Magnuson J.K."/>
            <person name="Henrissat B."/>
            <person name="Mortensen U.H."/>
            <person name="Larsen T.O."/>
            <person name="Devries R.P."/>
            <person name="Grigoriev I.V."/>
            <person name="Machida M."/>
            <person name="Baker S.E."/>
            <person name="Andersen M.R."/>
        </authorList>
    </citation>
    <scope>NUCLEOTIDE SEQUENCE [LARGE SCALE GENOMIC DNA]</scope>
    <source>
        <strain evidence="2 3">IBT 18842</strain>
    </source>
</reference>
<dbReference type="AlphaFoldDB" id="A0A5N6TLG4"/>
<organism evidence="2 3">
    <name type="scientific">Aspergillus avenaceus</name>
    <dbReference type="NCBI Taxonomy" id="36643"/>
    <lineage>
        <taxon>Eukaryota</taxon>
        <taxon>Fungi</taxon>
        <taxon>Dikarya</taxon>
        <taxon>Ascomycota</taxon>
        <taxon>Pezizomycotina</taxon>
        <taxon>Eurotiomycetes</taxon>
        <taxon>Eurotiomycetidae</taxon>
        <taxon>Eurotiales</taxon>
        <taxon>Aspergillaceae</taxon>
        <taxon>Aspergillus</taxon>
        <taxon>Aspergillus subgen. Circumdati</taxon>
    </lineage>
</organism>
<dbReference type="Proteomes" id="UP000325780">
    <property type="component" value="Unassembled WGS sequence"/>
</dbReference>
<accession>A0A5N6TLG4</accession>
<keyword evidence="3" id="KW-1185">Reference proteome</keyword>
<sequence length="369" mass="41259">MPTKVIFLMGAPTSQSLRWDEEGLLTSPIFPFHSLEALAGDNGPATNTDSPRWRLLQNSEALDIPEENPMFDKTRDARFFTTKDLATSSRSSTEPDGSALSQFCDYSFSIHERSEISAQSLQIEDSMKESGSWADSTGTSIATFEGEEPAEFRLQIHGDITDLQDIPSVTYLNSIVPQTMTVNLIVGVITIRPPRRIVTRQWKTELDLVEVVVGDDTKTGFGVTFWLPSKDHSVTQGHTNDAQELRQTLGTLRPRDIVLLRMIGLSTFRERVYGQSLKKGITKIDLLHRQRVDVTDPGGIYSARSLRSMDRDSAAKNDDPLLLTKVKKVREWNQKFVDITTDPAGGDVRKATKRGPILPPDTQEDLLRL</sequence>
<dbReference type="OrthoDB" id="5378679at2759"/>
<dbReference type="SUPFAM" id="SSF50249">
    <property type="entry name" value="Nucleic acid-binding proteins"/>
    <property type="match status" value="1"/>
</dbReference>
<protein>
    <recommendedName>
        <fullName evidence="4">Nucleic acid-binding protein</fullName>
    </recommendedName>
</protein>
<dbReference type="InterPro" id="IPR012340">
    <property type="entry name" value="NA-bd_OB-fold"/>
</dbReference>